<dbReference type="Proteomes" id="UP001221898">
    <property type="component" value="Unassembled WGS sequence"/>
</dbReference>
<reference evidence="2" key="1">
    <citation type="journal article" date="2023" name="Science">
        <title>Genome structures resolve the early diversification of teleost fishes.</title>
        <authorList>
            <person name="Parey E."/>
            <person name="Louis A."/>
            <person name="Montfort J."/>
            <person name="Bouchez O."/>
            <person name="Roques C."/>
            <person name="Iampietro C."/>
            <person name="Lluch J."/>
            <person name="Castinel A."/>
            <person name="Donnadieu C."/>
            <person name="Desvignes T."/>
            <person name="Floi Bucao C."/>
            <person name="Jouanno E."/>
            <person name="Wen M."/>
            <person name="Mejri S."/>
            <person name="Dirks R."/>
            <person name="Jansen H."/>
            <person name="Henkel C."/>
            <person name="Chen W.J."/>
            <person name="Zahm M."/>
            <person name="Cabau C."/>
            <person name="Klopp C."/>
            <person name="Thompson A.W."/>
            <person name="Robinson-Rechavi M."/>
            <person name="Braasch I."/>
            <person name="Lecointre G."/>
            <person name="Bobe J."/>
            <person name="Postlethwait J.H."/>
            <person name="Berthelot C."/>
            <person name="Roest Crollius H."/>
            <person name="Guiguen Y."/>
        </authorList>
    </citation>
    <scope>NUCLEOTIDE SEQUENCE</scope>
    <source>
        <strain evidence="2">NC1722</strain>
    </source>
</reference>
<gene>
    <name evidence="2" type="ORF">AAFF_G00038690</name>
</gene>
<sequence length="122" mass="13375">MPVASTPFVAGREVDISCHLNVILSVHRSVGTVWVWIITQIHSPKGINSYTCFPQFCSPHMMKATGPNASDLSLSEHRGTRQAPRHAVVDEGVALIARRPDPSDVPPFLSDPVPPTQRPCRE</sequence>
<feature type="compositionally biased region" description="Pro residues" evidence="1">
    <location>
        <begin position="112"/>
        <end position="122"/>
    </location>
</feature>
<name>A0AAD7T6D2_9TELE</name>
<protein>
    <submittedName>
        <fullName evidence="2">Uncharacterized protein</fullName>
    </submittedName>
</protein>
<comment type="caution">
    <text evidence="2">The sequence shown here is derived from an EMBL/GenBank/DDBJ whole genome shotgun (WGS) entry which is preliminary data.</text>
</comment>
<feature type="region of interest" description="Disordered" evidence="1">
    <location>
        <begin position="98"/>
        <end position="122"/>
    </location>
</feature>
<dbReference type="EMBL" id="JAINUG010000012">
    <property type="protein sequence ID" value="KAJ8414667.1"/>
    <property type="molecule type" value="Genomic_DNA"/>
</dbReference>
<accession>A0AAD7T6D2</accession>
<evidence type="ECO:0000313" key="3">
    <source>
        <dbReference type="Proteomes" id="UP001221898"/>
    </source>
</evidence>
<dbReference type="AlphaFoldDB" id="A0AAD7T6D2"/>
<evidence type="ECO:0000256" key="1">
    <source>
        <dbReference type="SAM" id="MobiDB-lite"/>
    </source>
</evidence>
<organism evidence="2 3">
    <name type="scientific">Aldrovandia affinis</name>
    <dbReference type="NCBI Taxonomy" id="143900"/>
    <lineage>
        <taxon>Eukaryota</taxon>
        <taxon>Metazoa</taxon>
        <taxon>Chordata</taxon>
        <taxon>Craniata</taxon>
        <taxon>Vertebrata</taxon>
        <taxon>Euteleostomi</taxon>
        <taxon>Actinopterygii</taxon>
        <taxon>Neopterygii</taxon>
        <taxon>Teleostei</taxon>
        <taxon>Notacanthiformes</taxon>
        <taxon>Halosauridae</taxon>
        <taxon>Aldrovandia</taxon>
    </lineage>
</organism>
<keyword evidence="3" id="KW-1185">Reference proteome</keyword>
<proteinExistence type="predicted"/>
<evidence type="ECO:0000313" key="2">
    <source>
        <dbReference type="EMBL" id="KAJ8414667.1"/>
    </source>
</evidence>